<feature type="signal peptide" evidence="1">
    <location>
        <begin position="1"/>
        <end position="19"/>
    </location>
</feature>
<dbReference type="EMBL" id="JAHXZJ010000001">
    <property type="protein sequence ID" value="KAH0568162.1"/>
    <property type="molecule type" value="Genomic_DNA"/>
</dbReference>
<evidence type="ECO:0000256" key="1">
    <source>
        <dbReference type="SAM" id="SignalP"/>
    </source>
</evidence>
<proteinExistence type="predicted"/>
<dbReference type="Proteomes" id="UP000826195">
    <property type="component" value="Unassembled WGS sequence"/>
</dbReference>
<keyword evidence="3" id="KW-1185">Reference proteome</keyword>
<accession>A0AAV7J8C0</accession>
<evidence type="ECO:0000313" key="3">
    <source>
        <dbReference type="Proteomes" id="UP000826195"/>
    </source>
</evidence>
<organism evidence="2 3">
    <name type="scientific">Cotesia glomerata</name>
    <name type="common">Lepidopteran parasitic wasp</name>
    <name type="synonym">Apanteles glomeratus</name>
    <dbReference type="NCBI Taxonomy" id="32391"/>
    <lineage>
        <taxon>Eukaryota</taxon>
        <taxon>Metazoa</taxon>
        <taxon>Ecdysozoa</taxon>
        <taxon>Arthropoda</taxon>
        <taxon>Hexapoda</taxon>
        <taxon>Insecta</taxon>
        <taxon>Pterygota</taxon>
        <taxon>Neoptera</taxon>
        <taxon>Endopterygota</taxon>
        <taxon>Hymenoptera</taxon>
        <taxon>Apocrita</taxon>
        <taxon>Ichneumonoidea</taxon>
        <taxon>Braconidae</taxon>
        <taxon>Microgastrinae</taxon>
        <taxon>Cotesia</taxon>
    </lineage>
</organism>
<comment type="caution">
    <text evidence="2">The sequence shown here is derived from an EMBL/GenBank/DDBJ whole genome shotgun (WGS) entry which is preliminary data.</text>
</comment>
<evidence type="ECO:0000313" key="2">
    <source>
        <dbReference type="EMBL" id="KAH0568162.1"/>
    </source>
</evidence>
<protein>
    <submittedName>
        <fullName evidence="2">Uncharacterized protein</fullName>
    </submittedName>
</protein>
<dbReference type="AlphaFoldDB" id="A0AAV7J8C0"/>
<gene>
    <name evidence="2" type="ORF">KQX54_019189</name>
</gene>
<sequence>MDYFLSLSIISLLIITGEAIRCYECSYCTDLSKSEKIVRDCPDTPKGAACFIVSYVLSNYTSGIRSRGCSSKSLVTDERSAPKSVDMGNGTAKVYIQLLTIQVPRYGKKINEKLKKYSVYWK</sequence>
<name>A0AAV7J8C0_COTGL</name>
<feature type="chain" id="PRO_5043922203" evidence="1">
    <location>
        <begin position="20"/>
        <end position="122"/>
    </location>
</feature>
<keyword evidence="1" id="KW-0732">Signal</keyword>
<reference evidence="2 3" key="1">
    <citation type="journal article" date="2021" name="J. Hered.">
        <title>A chromosome-level genome assembly of the parasitoid wasp, Cotesia glomerata (Hymenoptera: Braconidae).</title>
        <authorList>
            <person name="Pinto B.J."/>
            <person name="Weis J.J."/>
            <person name="Gamble T."/>
            <person name="Ode P.J."/>
            <person name="Paul R."/>
            <person name="Zaspel J.M."/>
        </authorList>
    </citation>
    <scope>NUCLEOTIDE SEQUENCE [LARGE SCALE GENOMIC DNA]</scope>
    <source>
        <strain evidence="2">CgM1</strain>
    </source>
</reference>